<keyword evidence="3" id="KW-0813">Transport</keyword>
<feature type="transmembrane region" description="Helical" evidence="9">
    <location>
        <begin position="517"/>
        <end position="538"/>
    </location>
</feature>
<dbReference type="PANTHER" id="PTHR11616">
    <property type="entry name" value="SODIUM/CHLORIDE DEPENDENT TRANSPORTER"/>
    <property type="match status" value="1"/>
</dbReference>
<evidence type="ECO:0000256" key="9">
    <source>
        <dbReference type="SAM" id="Phobius"/>
    </source>
</evidence>
<reference evidence="10 11" key="1">
    <citation type="journal article" date="2020" name="Cell">
        <title>Large-Scale Comparative Analyses of Tick Genomes Elucidate Their Genetic Diversity and Vector Capacities.</title>
        <authorList>
            <consortium name="Tick Genome and Microbiome Consortium (TIGMIC)"/>
            <person name="Jia N."/>
            <person name="Wang J."/>
            <person name="Shi W."/>
            <person name="Du L."/>
            <person name="Sun Y."/>
            <person name="Zhan W."/>
            <person name="Jiang J.F."/>
            <person name="Wang Q."/>
            <person name="Zhang B."/>
            <person name="Ji P."/>
            <person name="Bell-Sakyi L."/>
            <person name="Cui X.M."/>
            <person name="Yuan T.T."/>
            <person name="Jiang B.G."/>
            <person name="Yang W.F."/>
            <person name="Lam T.T."/>
            <person name="Chang Q.C."/>
            <person name="Ding S.J."/>
            <person name="Wang X.J."/>
            <person name="Zhu J.G."/>
            <person name="Ruan X.D."/>
            <person name="Zhao L."/>
            <person name="Wei J.T."/>
            <person name="Ye R.Z."/>
            <person name="Que T.C."/>
            <person name="Du C.H."/>
            <person name="Zhou Y.H."/>
            <person name="Cheng J.X."/>
            <person name="Dai P.F."/>
            <person name="Guo W.B."/>
            <person name="Han X.H."/>
            <person name="Huang E.J."/>
            <person name="Li L.F."/>
            <person name="Wei W."/>
            <person name="Gao Y.C."/>
            <person name="Liu J.Z."/>
            <person name="Shao H.Z."/>
            <person name="Wang X."/>
            <person name="Wang C.C."/>
            <person name="Yang T.C."/>
            <person name="Huo Q.B."/>
            <person name="Li W."/>
            <person name="Chen H.Y."/>
            <person name="Chen S.E."/>
            <person name="Zhou L.G."/>
            <person name="Ni X.B."/>
            <person name="Tian J.H."/>
            <person name="Sheng Y."/>
            <person name="Liu T."/>
            <person name="Pan Y.S."/>
            <person name="Xia L.Y."/>
            <person name="Li J."/>
            <person name="Zhao F."/>
            <person name="Cao W.C."/>
        </authorList>
    </citation>
    <scope>NUCLEOTIDE SEQUENCE [LARGE SCALE GENOMIC DNA]</scope>
    <source>
        <strain evidence="10">HaeL-2018</strain>
    </source>
</reference>
<dbReference type="InterPro" id="IPR037272">
    <property type="entry name" value="SNS_sf"/>
</dbReference>
<feature type="transmembrane region" description="Helical" evidence="9">
    <location>
        <begin position="443"/>
        <end position="464"/>
    </location>
</feature>
<feature type="transmembrane region" description="Helical" evidence="9">
    <location>
        <begin position="130"/>
        <end position="156"/>
    </location>
</feature>
<dbReference type="GO" id="GO:0015179">
    <property type="term" value="F:L-amino acid transmembrane transporter activity"/>
    <property type="evidence" value="ECO:0007669"/>
    <property type="project" value="TreeGrafter"/>
</dbReference>
<evidence type="ECO:0000256" key="8">
    <source>
        <dbReference type="PIRSR" id="PIRSR600175-1"/>
    </source>
</evidence>
<accession>A0A9J6FKZ0</accession>
<dbReference type="GO" id="GO:0046872">
    <property type="term" value="F:metal ion binding"/>
    <property type="evidence" value="ECO:0007669"/>
    <property type="project" value="UniProtKB-KW"/>
</dbReference>
<feature type="transmembrane region" description="Helical" evidence="9">
    <location>
        <begin position="59"/>
        <end position="80"/>
    </location>
</feature>
<name>A0A9J6FKZ0_HAELO</name>
<evidence type="ECO:0000256" key="5">
    <source>
        <dbReference type="ARBA" id="ARBA00022847"/>
    </source>
</evidence>
<keyword evidence="6 9" id="KW-1133">Transmembrane helix</keyword>
<dbReference type="GO" id="GO:0015187">
    <property type="term" value="F:glycine transmembrane transporter activity"/>
    <property type="evidence" value="ECO:0007669"/>
    <property type="project" value="TreeGrafter"/>
</dbReference>
<keyword evidence="5" id="KW-0769">Symport</keyword>
<feature type="binding site" evidence="8">
    <location>
        <position position="459"/>
    </location>
    <ligand>
        <name>Na(+)</name>
        <dbReference type="ChEBI" id="CHEBI:29101"/>
        <label>1</label>
    </ligand>
</feature>
<evidence type="ECO:0000256" key="2">
    <source>
        <dbReference type="ARBA" id="ARBA00006459"/>
    </source>
</evidence>
<dbReference type="GO" id="GO:0005283">
    <property type="term" value="F:amino acid:sodium symporter activity"/>
    <property type="evidence" value="ECO:0007669"/>
    <property type="project" value="TreeGrafter"/>
</dbReference>
<dbReference type="GO" id="GO:0005886">
    <property type="term" value="C:plasma membrane"/>
    <property type="evidence" value="ECO:0007669"/>
    <property type="project" value="TreeGrafter"/>
</dbReference>
<dbReference type="AlphaFoldDB" id="A0A9J6FKZ0"/>
<dbReference type="InterPro" id="IPR000175">
    <property type="entry name" value="Na/ntran_symport"/>
</dbReference>
<dbReference type="SUPFAM" id="SSF161070">
    <property type="entry name" value="SNF-like"/>
    <property type="match status" value="1"/>
</dbReference>
<keyword evidence="8" id="KW-0479">Metal-binding</keyword>
<feature type="transmembrane region" description="Helical" evidence="9">
    <location>
        <begin position="484"/>
        <end position="505"/>
    </location>
</feature>
<organism evidence="10 11">
    <name type="scientific">Haemaphysalis longicornis</name>
    <name type="common">Bush tick</name>
    <dbReference type="NCBI Taxonomy" id="44386"/>
    <lineage>
        <taxon>Eukaryota</taxon>
        <taxon>Metazoa</taxon>
        <taxon>Ecdysozoa</taxon>
        <taxon>Arthropoda</taxon>
        <taxon>Chelicerata</taxon>
        <taxon>Arachnida</taxon>
        <taxon>Acari</taxon>
        <taxon>Parasitiformes</taxon>
        <taxon>Ixodida</taxon>
        <taxon>Ixodoidea</taxon>
        <taxon>Ixodidae</taxon>
        <taxon>Haemaphysalinae</taxon>
        <taxon>Haemaphysalis</taxon>
    </lineage>
</organism>
<evidence type="ECO:0000256" key="1">
    <source>
        <dbReference type="ARBA" id="ARBA00004141"/>
    </source>
</evidence>
<feature type="transmembrane region" description="Helical" evidence="9">
    <location>
        <begin position="273"/>
        <end position="296"/>
    </location>
</feature>
<dbReference type="EMBL" id="JABSTR010000002">
    <property type="protein sequence ID" value="KAH9363463.1"/>
    <property type="molecule type" value="Genomic_DNA"/>
</dbReference>
<dbReference type="GO" id="GO:0089718">
    <property type="term" value="P:amino acid import across plasma membrane"/>
    <property type="evidence" value="ECO:0007669"/>
    <property type="project" value="TreeGrafter"/>
</dbReference>
<feature type="binding site" evidence="8">
    <location>
        <position position="458"/>
    </location>
    <ligand>
        <name>Na(+)</name>
        <dbReference type="ChEBI" id="CHEBI:29101"/>
        <label>1</label>
    </ligand>
</feature>
<feature type="binding site" evidence="8">
    <location>
        <position position="67"/>
    </location>
    <ligand>
        <name>Na(+)</name>
        <dbReference type="ChEBI" id="CHEBI:29101"/>
        <label>1</label>
    </ligand>
</feature>
<gene>
    <name evidence="10" type="ORF">HPB48_006004</name>
</gene>
<proteinExistence type="inferred from homology"/>
<keyword evidence="7 9" id="KW-0472">Membrane</keyword>
<keyword evidence="4 9" id="KW-0812">Transmembrane</keyword>
<sequence>MCVLHLYPFRAEKTCNLTLFFPSLLAWPTAADEAAQRKGSSSASSDDQRGKFGSRIESLLYCIGFAVGIGDVWRFPILVYQNGGGAFFAAYVIVMILVAIPLFTMELALGQFSSLGPIAVWKCLPVAQGIGVAMVVMSLLVAVYYNVILCYTLFYLAQSFRSVLPWAECYEWWGADPDTCYVRYSNHTKCRDVPEILWNTYGGSNGTSSGGLLPSGDVVWLTSAAHGMNFSVPTEAFQSLMASCSNATQTAAEQFWERYVLDLSSNIEEVGGIKWDLCLCLFVSWLIVFLCLIRGVSSSGKVVYFTATFPYVVLFILLVKGVTLSGAGQGIAYFLVPDFSRLTDLNIWRRATEQVFYSLAISWGGLIMSGSYNPFRHHIQLDASIVVVADLITSLLGGIAIFAVLGHMSLELQVPIEEVAKAGQGLAFVIYPEALTTFWCPQLWSFVFFFMLYLLGIDSEFPLLQTTLTVLSDTFPVLRKHRSVTALVACTICFIIGLSCVTQGGQYVLNLLDTYCAGVSALFIAMCEVMALMWLYGVKRFSNDIKFMLGKMPPWLFRFSWAFLSPVILCTLVVYGVVMAAPIMYNNVEPYPAWANRVGWFLASLSMVQIPLWAAVALFRARKNIRSAFEPTDSWGPAEKKLTPGVSGIRWPTPGTEIATSLFAPSLPMEWPNLFSLPLGDRHSIFYYLKCSAPTTLFSERRRVLNVSSVAAAPVAQAMACFEVSSDGCT</sequence>
<evidence type="ECO:0000256" key="6">
    <source>
        <dbReference type="ARBA" id="ARBA00022989"/>
    </source>
</evidence>
<keyword evidence="8" id="KW-0915">Sodium</keyword>
<dbReference type="OMA" id="WRFPILV"/>
<evidence type="ECO:0000313" key="11">
    <source>
        <dbReference type="Proteomes" id="UP000821853"/>
    </source>
</evidence>
<feature type="binding site" evidence="8">
    <location>
        <position position="64"/>
    </location>
    <ligand>
        <name>Na(+)</name>
        <dbReference type="ChEBI" id="CHEBI:29101"/>
        <label>1</label>
    </ligand>
</feature>
<dbReference type="Proteomes" id="UP000821853">
    <property type="component" value="Chromosome 10"/>
</dbReference>
<protein>
    <recommendedName>
        <fullName evidence="12">Sodium-neurotransmitter symporter</fullName>
    </recommendedName>
</protein>
<evidence type="ECO:0008006" key="12">
    <source>
        <dbReference type="Google" id="ProtNLM"/>
    </source>
</evidence>
<comment type="caution">
    <text evidence="10">The sequence shown here is derived from an EMBL/GenBank/DDBJ whole genome shotgun (WGS) entry which is preliminary data.</text>
</comment>
<dbReference type="OrthoDB" id="6581954at2759"/>
<dbReference type="PANTHER" id="PTHR11616:SF236">
    <property type="entry name" value="TRANSPORTER"/>
    <property type="match status" value="1"/>
</dbReference>
<evidence type="ECO:0000313" key="10">
    <source>
        <dbReference type="EMBL" id="KAH9363463.1"/>
    </source>
</evidence>
<feature type="transmembrane region" description="Helical" evidence="9">
    <location>
        <begin position="86"/>
        <end position="109"/>
    </location>
</feature>
<evidence type="ECO:0000256" key="4">
    <source>
        <dbReference type="ARBA" id="ARBA00022692"/>
    </source>
</evidence>
<feature type="transmembrane region" description="Helical" evidence="9">
    <location>
        <begin position="385"/>
        <end position="405"/>
    </location>
</feature>
<comment type="similarity">
    <text evidence="2">Belongs to the sodium:neurotransmitter symporter (SNF) (TC 2.A.22) family.</text>
</comment>
<feature type="transmembrane region" description="Helical" evidence="9">
    <location>
        <begin position="598"/>
        <end position="619"/>
    </location>
</feature>
<dbReference type="Pfam" id="PF00209">
    <property type="entry name" value="SNF"/>
    <property type="match status" value="2"/>
</dbReference>
<feature type="binding site" evidence="8">
    <location>
        <position position="455"/>
    </location>
    <ligand>
        <name>Na(+)</name>
        <dbReference type="ChEBI" id="CHEBI:29101"/>
        <label>1</label>
    </ligand>
</feature>
<dbReference type="PRINTS" id="PR00176">
    <property type="entry name" value="NANEUSMPORT"/>
</dbReference>
<feature type="binding site" evidence="8">
    <location>
        <position position="358"/>
    </location>
    <ligand>
        <name>Na(+)</name>
        <dbReference type="ChEBI" id="CHEBI:29101"/>
        <label>1</label>
    </ligand>
</feature>
<feature type="binding site" evidence="8">
    <location>
        <position position="66"/>
    </location>
    <ligand>
        <name>Na(+)</name>
        <dbReference type="ChEBI" id="CHEBI:29101"/>
        <label>1</label>
    </ligand>
</feature>
<comment type="subcellular location">
    <subcellularLocation>
        <location evidence="1">Membrane</location>
        <topology evidence="1">Multi-pass membrane protein</topology>
    </subcellularLocation>
</comment>
<dbReference type="PROSITE" id="PS50267">
    <property type="entry name" value="NA_NEUROTRAN_SYMP_3"/>
    <property type="match status" value="1"/>
</dbReference>
<evidence type="ECO:0000256" key="3">
    <source>
        <dbReference type="ARBA" id="ARBA00022448"/>
    </source>
</evidence>
<evidence type="ECO:0000256" key="7">
    <source>
        <dbReference type="ARBA" id="ARBA00023136"/>
    </source>
</evidence>
<keyword evidence="11" id="KW-1185">Reference proteome</keyword>
<feature type="transmembrane region" description="Helical" evidence="9">
    <location>
        <begin position="559"/>
        <end position="578"/>
    </location>
</feature>
<dbReference type="VEuPathDB" id="VectorBase:HLOH_040534"/>
<feature type="transmembrane region" description="Helical" evidence="9">
    <location>
        <begin position="308"/>
        <end position="335"/>
    </location>
</feature>